<dbReference type="Proteomes" id="UP000053327">
    <property type="component" value="Unassembled WGS sequence"/>
</dbReference>
<organism evidence="2 3">
    <name type="scientific">Plasmodium vivax (strain Brazil I)</name>
    <dbReference type="NCBI Taxonomy" id="1033975"/>
    <lineage>
        <taxon>Eukaryota</taxon>
        <taxon>Sar</taxon>
        <taxon>Alveolata</taxon>
        <taxon>Apicomplexa</taxon>
        <taxon>Aconoidasida</taxon>
        <taxon>Haemosporida</taxon>
        <taxon>Plasmodiidae</taxon>
        <taxon>Plasmodium</taxon>
        <taxon>Plasmodium (Plasmodium)</taxon>
    </lineage>
</organism>
<dbReference type="Pfam" id="PF05795">
    <property type="entry name" value="Plasmodium_Vir"/>
    <property type="match status" value="1"/>
</dbReference>
<feature type="compositionally biased region" description="Low complexity" evidence="1">
    <location>
        <begin position="230"/>
        <end position="242"/>
    </location>
</feature>
<gene>
    <name evidence="2" type="ORF">PVBG_06294</name>
</gene>
<evidence type="ECO:0000313" key="2">
    <source>
        <dbReference type="EMBL" id="KMZ83391.1"/>
    </source>
</evidence>
<feature type="compositionally biased region" description="Polar residues" evidence="1">
    <location>
        <begin position="246"/>
        <end position="257"/>
    </location>
</feature>
<reference evidence="2 3" key="1">
    <citation type="submission" date="2011-08" db="EMBL/GenBank/DDBJ databases">
        <title>The Genome Sequence of Plasmodium vivax Brazil I.</title>
        <authorList>
            <consortium name="The Broad Institute Genome Sequencing Platform"/>
            <consortium name="The Broad Institute Genome Sequencing Center for Infectious Disease"/>
            <person name="Neafsey D."/>
            <person name="Carlton J."/>
            <person name="Barnwell J."/>
            <person name="Collins W."/>
            <person name="Escalante A."/>
            <person name="Mullikin J."/>
            <person name="Saul A."/>
            <person name="Guigo R."/>
            <person name="Camara F."/>
            <person name="Young S.K."/>
            <person name="Zeng Q."/>
            <person name="Gargeya S."/>
            <person name="Fitzgerald M."/>
            <person name="Haas B."/>
            <person name="Abouelleil A."/>
            <person name="Alvarado L."/>
            <person name="Arachchi H.M."/>
            <person name="Berlin A."/>
            <person name="Brown A."/>
            <person name="Chapman S.B."/>
            <person name="Chen Z."/>
            <person name="Dunbar C."/>
            <person name="Freedman E."/>
            <person name="Gearin G."/>
            <person name="Gellesch M."/>
            <person name="Goldberg J."/>
            <person name="Griggs A."/>
            <person name="Gujja S."/>
            <person name="Heiman D."/>
            <person name="Howarth C."/>
            <person name="Larson L."/>
            <person name="Lui A."/>
            <person name="MacDonald P.J.P."/>
            <person name="Montmayeur A."/>
            <person name="Murphy C."/>
            <person name="Neiman D."/>
            <person name="Pearson M."/>
            <person name="Priest M."/>
            <person name="Roberts A."/>
            <person name="Saif S."/>
            <person name="Shea T."/>
            <person name="Shenoy N."/>
            <person name="Sisk P."/>
            <person name="Stolte C."/>
            <person name="Sykes S."/>
            <person name="Wortman J."/>
            <person name="Nusbaum C."/>
            <person name="Birren B."/>
        </authorList>
    </citation>
    <scope>NUCLEOTIDE SEQUENCE [LARGE SCALE GENOMIC DNA]</scope>
    <source>
        <strain evidence="2 3">Brazil I</strain>
    </source>
</reference>
<evidence type="ECO:0008006" key="4">
    <source>
        <dbReference type="Google" id="ProtNLM"/>
    </source>
</evidence>
<name>A0A0J9SL60_PLAV1</name>
<sequence>MKYFIERKLGLHSDRFYQKLNLNYEDVEKDYAECNEFSGSSSKYKIKRICTQLLKYLESSAKISDKENSAYDDCLLLNYWIYSTLVKKYYKNSYNAIHAFAELQSVWNDLIKNSSKTAYYDKCQPDFHMVMKDDWRKRKELYDYCVDYDMLQKMLPYYKTHCEEIYKYLKEKDALYKEYSKHCSVAGNNMCPQFFSKCEKKDPNILLNMLDCYAEMQSKEALKKEERPATTETAPGPTEARAGLPTDSQKARTGTNPVTNSGNVLLGVVVTSMTSGALYKVKTDFIITY</sequence>
<protein>
    <recommendedName>
        <fullName evidence="4">Variable surface protein Vir4</fullName>
    </recommendedName>
</protein>
<evidence type="ECO:0000256" key="1">
    <source>
        <dbReference type="SAM" id="MobiDB-lite"/>
    </source>
</evidence>
<feature type="region of interest" description="Disordered" evidence="1">
    <location>
        <begin position="223"/>
        <end position="257"/>
    </location>
</feature>
<dbReference type="EMBL" id="KQ234908">
    <property type="protein sequence ID" value="KMZ83391.1"/>
    <property type="molecule type" value="Genomic_DNA"/>
</dbReference>
<proteinExistence type="predicted"/>
<dbReference type="InterPro" id="IPR008780">
    <property type="entry name" value="Plasmodium_Vir"/>
</dbReference>
<accession>A0A0J9SL60</accession>
<dbReference type="AlphaFoldDB" id="A0A0J9SL60"/>
<evidence type="ECO:0000313" key="3">
    <source>
        <dbReference type="Proteomes" id="UP000053327"/>
    </source>
</evidence>